<comment type="caution">
    <text evidence="3">The sequence shown here is derived from an EMBL/GenBank/DDBJ whole genome shotgun (WGS) entry which is preliminary data.</text>
</comment>
<dbReference type="InterPro" id="IPR041458">
    <property type="entry name" value="Rv3651-like_N"/>
</dbReference>
<gene>
    <name evidence="3" type="ORF">GCM10007304_07530</name>
</gene>
<protein>
    <recommendedName>
        <fullName evidence="5">Rv3651-like N-terminal domain-containing protein</fullName>
    </recommendedName>
</protein>
<proteinExistence type="predicted"/>
<evidence type="ECO:0008006" key="5">
    <source>
        <dbReference type="Google" id="ProtNLM"/>
    </source>
</evidence>
<dbReference type="RefSeq" id="WP_188543326.1">
    <property type="nucleotide sequence ID" value="NZ_BMCU01000001.1"/>
</dbReference>
<dbReference type="InterPro" id="IPR048578">
    <property type="entry name" value="Rv3651-like_C"/>
</dbReference>
<feature type="domain" description="Rv3651-like N-terminal" evidence="1">
    <location>
        <begin position="5"/>
        <end position="97"/>
    </location>
</feature>
<dbReference type="EMBL" id="BMCU01000001">
    <property type="protein sequence ID" value="GGF96068.1"/>
    <property type="molecule type" value="Genomic_DNA"/>
</dbReference>
<accession>A0A917FNP4</accession>
<organism evidence="3 4">
    <name type="scientific">Rhodococcoides trifolii</name>
    <dbReference type="NCBI Taxonomy" id="908250"/>
    <lineage>
        <taxon>Bacteria</taxon>
        <taxon>Bacillati</taxon>
        <taxon>Actinomycetota</taxon>
        <taxon>Actinomycetes</taxon>
        <taxon>Mycobacteriales</taxon>
        <taxon>Nocardiaceae</taxon>
        <taxon>Rhodococcoides</taxon>
    </lineage>
</organism>
<reference evidence="3" key="1">
    <citation type="journal article" date="2014" name="Int. J. Syst. Evol. Microbiol.">
        <title>Complete genome sequence of Corynebacterium casei LMG S-19264T (=DSM 44701T), isolated from a smear-ripened cheese.</title>
        <authorList>
            <consortium name="US DOE Joint Genome Institute (JGI-PGF)"/>
            <person name="Walter F."/>
            <person name="Albersmeier A."/>
            <person name="Kalinowski J."/>
            <person name="Ruckert C."/>
        </authorList>
    </citation>
    <scope>NUCLEOTIDE SEQUENCE</scope>
    <source>
        <strain evidence="3">CCM 7905</strain>
    </source>
</reference>
<evidence type="ECO:0000313" key="3">
    <source>
        <dbReference type="EMBL" id="GGF96068.1"/>
    </source>
</evidence>
<evidence type="ECO:0000259" key="2">
    <source>
        <dbReference type="Pfam" id="PF21043"/>
    </source>
</evidence>
<reference evidence="3" key="2">
    <citation type="submission" date="2020-09" db="EMBL/GenBank/DDBJ databases">
        <authorList>
            <person name="Sun Q."/>
            <person name="Sedlacek I."/>
        </authorList>
    </citation>
    <scope>NUCLEOTIDE SEQUENCE</scope>
    <source>
        <strain evidence="3">CCM 7905</strain>
    </source>
</reference>
<evidence type="ECO:0000259" key="1">
    <source>
        <dbReference type="Pfam" id="PF18007"/>
    </source>
</evidence>
<sequence length="343" mass="37051">MSGVWIFVETLCGDPAQATVVGLGERDKEWASLTRAVPSKGAYAAAVPAITRCVETASNATVAISGTDDCIVARPALGPQGTVHGVVLWHGPADAVPASWPAAAGFDWSSETREVRLARELRALLGLDDTRPSITMAEAFQSVIEFDDGALGFMSATLRRASDNKWIGSLTVRTGDGPMPVRTAMRSLSAPDESYWRAVTFESRRPAVPSTRLVESLALEALSRNSDTAVALIDLEKVRIVRWITEPIPNIAWKGVRDQRDTPHPDDVDRIVTSIRTFYRGSTESDLGRIRLRRLGGGWTVVDARATLVSVPDGPGLLLAEFRTIGFSDDPDPVPPTDTGYQT</sequence>
<dbReference type="Proteomes" id="UP000654257">
    <property type="component" value="Unassembled WGS sequence"/>
</dbReference>
<name>A0A917FNP4_9NOCA</name>
<evidence type="ECO:0000313" key="4">
    <source>
        <dbReference type="Proteomes" id="UP000654257"/>
    </source>
</evidence>
<dbReference type="AlphaFoldDB" id="A0A917FNP4"/>
<dbReference type="Pfam" id="PF18007">
    <property type="entry name" value="Rv3651-like_N"/>
    <property type="match status" value="1"/>
</dbReference>
<keyword evidence="4" id="KW-1185">Reference proteome</keyword>
<dbReference type="Pfam" id="PF21043">
    <property type="entry name" value="Rv3651-like_C"/>
    <property type="match status" value="1"/>
</dbReference>
<feature type="domain" description="Rv3651-like C-terminal" evidence="2">
    <location>
        <begin position="226"/>
        <end position="310"/>
    </location>
</feature>